<dbReference type="InterPro" id="IPR010093">
    <property type="entry name" value="SinI_DNA-bd"/>
</dbReference>
<protein>
    <submittedName>
        <fullName evidence="3">Excisionase family DNA binding protein</fullName>
    </submittedName>
</protein>
<dbReference type="EMBL" id="JACBZX010000001">
    <property type="protein sequence ID" value="NYG36465.1"/>
    <property type="molecule type" value="Genomic_DNA"/>
</dbReference>
<dbReference type="InterPro" id="IPR009061">
    <property type="entry name" value="DNA-bd_dom_put_sf"/>
</dbReference>
<evidence type="ECO:0000256" key="1">
    <source>
        <dbReference type="SAM" id="MobiDB-lite"/>
    </source>
</evidence>
<dbReference type="AlphaFoldDB" id="A0A852XDB6"/>
<reference evidence="3 4" key="1">
    <citation type="submission" date="2020-07" db="EMBL/GenBank/DDBJ databases">
        <title>Sequencing the genomes of 1000 actinobacteria strains.</title>
        <authorList>
            <person name="Klenk H.-P."/>
        </authorList>
    </citation>
    <scope>NUCLEOTIDE SEQUENCE [LARGE SCALE GENOMIC DNA]</scope>
    <source>
        <strain evidence="3 4">DSM 24723</strain>
    </source>
</reference>
<keyword evidence="4" id="KW-1185">Reference proteome</keyword>
<dbReference type="GO" id="GO:0003677">
    <property type="term" value="F:DNA binding"/>
    <property type="evidence" value="ECO:0007669"/>
    <property type="project" value="InterPro"/>
</dbReference>
<feature type="region of interest" description="Disordered" evidence="1">
    <location>
        <begin position="105"/>
        <end position="125"/>
    </location>
</feature>
<proteinExistence type="predicted"/>
<organism evidence="3 4">
    <name type="scientific">Janibacter alkaliphilus</name>
    <dbReference type="NCBI Taxonomy" id="1069963"/>
    <lineage>
        <taxon>Bacteria</taxon>
        <taxon>Bacillati</taxon>
        <taxon>Actinomycetota</taxon>
        <taxon>Actinomycetes</taxon>
        <taxon>Micrococcales</taxon>
        <taxon>Intrasporangiaceae</taxon>
        <taxon>Janibacter</taxon>
    </lineage>
</organism>
<evidence type="ECO:0000313" key="4">
    <source>
        <dbReference type="Proteomes" id="UP000592181"/>
    </source>
</evidence>
<dbReference type="Proteomes" id="UP000592181">
    <property type="component" value="Unassembled WGS sequence"/>
</dbReference>
<dbReference type="InterPro" id="IPR041657">
    <property type="entry name" value="HTH_17"/>
</dbReference>
<sequence length="143" mass="15591">MAARVDSTNRVITSESDAHVAREVLDELQGPDGVLRVEHAGRVAEPIPPEVGRVLQQVLDVMAHGGTVTISSTPAELTTSSAAAILGISRPTLLKMARADEIPSHQVGTHTRFRAEDVHAERRARRERERAAFAELRSLEDED</sequence>
<name>A0A852XDB6_9MICO</name>
<dbReference type="RefSeq" id="WP_179461967.1">
    <property type="nucleotide sequence ID" value="NZ_JACBZX010000001.1"/>
</dbReference>
<dbReference type="Pfam" id="PF12728">
    <property type="entry name" value="HTH_17"/>
    <property type="match status" value="1"/>
</dbReference>
<dbReference type="SUPFAM" id="SSF46955">
    <property type="entry name" value="Putative DNA-binding domain"/>
    <property type="match status" value="1"/>
</dbReference>
<evidence type="ECO:0000259" key="2">
    <source>
        <dbReference type="Pfam" id="PF12728"/>
    </source>
</evidence>
<dbReference type="NCBIfam" id="TIGR01764">
    <property type="entry name" value="excise"/>
    <property type="match status" value="1"/>
</dbReference>
<comment type="caution">
    <text evidence="3">The sequence shown here is derived from an EMBL/GenBank/DDBJ whole genome shotgun (WGS) entry which is preliminary data.</text>
</comment>
<feature type="compositionally biased region" description="Basic and acidic residues" evidence="1">
    <location>
        <begin position="113"/>
        <end position="125"/>
    </location>
</feature>
<accession>A0A852XDB6</accession>
<feature type="domain" description="Helix-turn-helix" evidence="2">
    <location>
        <begin position="77"/>
        <end position="120"/>
    </location>
</feature>
<gene>
    <name evidence="3" type="ORF">BJY28_000934</name>
</gene>
<evidence type="ECO:0000313" key="3">
    <source>
        <dbReference type="EMBL" id="NYG36465.1"/>
    </source>
</evidence>